<proteinExistence type="predicted"/>
<dbReference type="EMBL" id="DRXH01000002">
    <property type="protein sequence ID" value="HHM43677.1"/>
    <property type="molecule type" value="Genomic_DNA"/>
</dbReference>
<accession>A0A7J3VRE8</accession>
<evidence type="ECO:0000256" key="1">
    <source>
        <dbReference type="SAM" id="Phobius"/>
    </source>
</evidence>
<feature type="transmembrane region" description="Helical" evidence="1">
    <location>
        <begin position="12"/>
        <end position="32"/>
    </location>
</feature>
<feature type="transmembrane region" description="Helical" evidence="1">
    <location>
        <begin position="206"/>
        <end position="225"/>
    </location>
</feature>
<organism evidence="2">
    <name type="scientific">Caldiarchaeum subterraneum</name>
    <dbReference type="NCBI Taxonomy" id="311458"/>
    <lineage>
        <taxon>Archaea</taxon>
        <taxon>Nitrososphaerota</taxon>
        <taxon>Candidatus Caldarchaeales</taxon>
        <taxon>Candidatus Caldarchaeaceae</taxon>
        <taxon>Candidatus Caldarchaeum</taxon>
    </lineage>
</organism>
<comment type="caution">
    <text evidence="2">The sequence shown here is derived from an EMBL/GenBank/DDBJ whole genome shotgun (WGS) entry which is preliminary data.</text>
</comment>
<feature type="transmembrane region" description="Helical" evidence="1">
    <location>
        <begin position="88"/>
        <end position="107"/>
    </location>
</feature>
<gene>
    <name evidence="2" type="ORF">ENM31_00060</name>
</gene>
<name>A0A7J3VRE8_CALS0</name>
<dbReference type="AlphaFoldDB" id="A0A7J3VRE8"/>
<feature type="transmembrane region" description="Helical" evidence="1">
    <location>
        <begin position="114"/>
        <end position="133"/>
    </location>
</feature>
<protein>
    <recommendedName>
        <fullName evidence="3">DUF2269 family protein</fullName>
    </recommendedName>
</protein>
<keyword evidence="1" id="KW-0472">Membrane</keyword>
<keyword evidence="1" id="KW-1133">Transmembrane helix</keyword>
<reference evidence="2" key="1">
    <citation type="journal article" date="2020" name="mSystems">
        <title>Genome- and Community-Level Interaction Insights into Carbon Utilization and Element Cycling Functions of Hydrothermarchaeota in Hydrothermal Sediment.</title>
        <authorList>
            <person name="Zhou Z."/>
            <person name="Liu Y."/>
            <person name="Xu W."/>
            <person name="Pan J."/>
            <person name="Luo Z.H."/>
            <person name="Li M."/>
        </authorList>
    </citation>
    <scope>NUCLEOTIDE SEQUENCE [LARGE SCALE GENOMIC DNA]</scope>
    <source>
        <strain evidence="2">SpSt-1074</strain>
    </source>
</reference>
<evidence type="ECO:0000313" key="2">
    <source>
        <dbReference type="EMBL" id="HHM43677.1"/>
    </source>
</evidence>
<keyword evidence="1" id="KW-0812">Transmembrane</keyword>
<feature type="transmembrane region" description="Helical" evidence="1">
    <location>
        <begin position="145"/>
        <end position="169"/>
    </location>
</feature>
<evidence type="ECO:0008006" key="3">
    <source>
        <dbReference type="Google" id="ProtNLM"/>
    </source>
</evidence>
<sequence length="232" mass="25422">MVQAFILPLMNFIHVTAVIVWIGSHFFQLLTLDPSLKRAGSSTTISLLSKLFPRFNQVTGAAAVLTLASGTGLAMLRTQASLQPLVTTAWGLLLILGLVLVLVILFAHPKPSQIRVLSNASMAMLIASLLLALERTRGELAVFVITPWGFNIMLGAVFGMAIFLLGFIIGQNRVMIAMMGEKILSSPNLDENSAEFKEFKRLRRRLFLLTVPENIFTIIVLAAMINARYLPG</sequence>